<name>A0AAE1FKG5_PETCI</name>
<feature type="compositionally biased region" description="Basic residues" evidence="1">
    <location>
        <begin position="123"/>
        <end position="138"/>
    </location>
</feature>
<proteinExistence type="predicted"/>
<comment type="caution">
    <text evidence="2">The sequence shown here is derived from an EMBL/GenBank/DDBJ whole genome shotgun (WGS) entry which is preliminary data.</text>
</comment>
<evidence type="ECO:0000256" key="1">
    <source>
        <dbReference type="SAM" id="MobiDB-lite"/>
    </source>
</evidence>
<dbReference type="AlphaFoldDB" id="A0AAE1FKG5"/>
<dbReference type="EMBL" id="JAWQEG010001968">
    <property type="protein sequence ID" value="KAK3875419.1"/>
    <property type="molecule type" value="Genomic_DNA"/>
</dbReference>
<dbReference type="Proteomes" id="UP001286313">
    <property type="component" value="Unassembled WGS sequence"/>
</dbReference>
<evidence type="ECO:0000313" key="3">
    <source>
        <dbReference type="Proteomes" id="UP001286313"/>
    </source>
</evidence>
<feature type="compositionally biased region" description="Basic residues" evidence="1">
    <location>
        <begin position="1"/>
        <end position="10"/>
    </location>
</feature>
<gene>
    <name evidence="2" type="ORF">Pcinc_019703</name>
</gene>
<feature type="region of interest" description="Disordered" evidence="1">
    <location>
        <begin position="1"/>
        <end position="42"/>
    </location>
</feature>
<accession>A0AAE1FKG5</accession>
<protein>
    <submittedName>
        <fullName evidence="2">Uncharacterized protein</fullName>
    </submittedName>
</protein>
<sequence length="177" mass="19611">MHHRNTRSHTTRSNSHAPPCLSRPSTSTQPRTPRYELHVPPCLSHHHPPSQLTANLASLCLSLATTSSSPTLAHARHYLNSTHTLASPRVHTPWALDGTRPLPTAIRPALCRETNRAVARAGPPRHRLHQSTPRRAHPKPPYYDVQRLINDTSTQLCAPARTAPECTCTRVLPACSR</sequence>
<organism evidence="2 3">
    <name type="scientific">Petrolisthes cinctipes</name>
    <name type="common">Flat porcelain crab</name>
    <dbReference type="NCBI Taxonomy" id="88211"/>
    <lineage>
        <taxon>Eukaryota</taxon>
        <taxon>Metazoa</taxon>
        <taxon>Ecdysozoa</taxon>
        <taxon>Arthropoda</taxon>
        <taxon>Crustacea</taxon>
        <taxon>Multicrustacea</taxon>
        <taxon>Malacostraca</taxon>
        <taxon>Eumalacostraca</taxon>
        <taxon>Eucarida</taxon>
        <taxon>Decapoda</taxon>
        <taxon>Pleocyemata</taxon>
        <taxon>Anomura</taxon>
        <taxon>Galatheoidea</taxon>
        <taxon>Porcellanidae</taxon>
        <taxon>Petrolisthes</taxon>
    </lineage>
</organism>
<keyword evidence="3" id="KW-1185">Reference proteome</keyword>
<reference evidence="2" key="1">
    <citation type="submission" date="2023-10" db="EMBL/GenBank/DDBJ databases">
        <title>Genome assemblies of two species of porcelain crab, Petrolisthes cinctipes and Petrolisthes manimaculis (Anomura: Porcellanidae).</title>
        <authorList>
            <person name="Angst P."/>
        </authorList>
    </citation>
    <scope>NUCLEOTIDE SEQUENCE</scope>
    <source>
        <strain evidence="2">PB745_01</strain>
        <tissue evidence="2">Gill</tissue>
    </source>
</reference>
<feature type="region of interest" description="Disordered" evidence="1">
    <location>
        <begin position="121"/>
        <end position="141"/>
    </location>
</feature>
<evidence type="ECO:0000313" key="2">
    <source>
        <dbReference type="EMBL" id="KAK3875419.1"/>
    </source>
</evidence>